<dbReference type="EMBL" id="BRXW01000398">
    <property type="protein sequence ID" value="GMH50875.1"/>
    <property type="molecule type" value="Genomic_DNA"/>
</dbReference>
<keyword evidence="3" id="KW-1185">Reference proteome</keyword>
<dbReference type="OrthoDB" id="201234at2759"/>
<feature type="region of interest" description="Disordered" evidence="1">
    <location>
        <begin position="1"/>
        <end position="358"/>
    </location>
</feature>
<proteinExistence type="predicted"/>
<feature type="compositionally biased region" description="Low complexity" evidence="1">
    <location>
        <begin position="1"/>
        <end position="10"/>
    </location>
</feature>
<organism evidence="2 3">
    <name type="scientific">Triparma laevis f. longispina</name>
    <dbReference type="NCBI Taxonomy" id="1714387"/>
    <lineage>
        <taxon>Eukaryota</taxon>
        <taxon>Sar</taxon>
        <taxon>Stramenopiles</taxon>
        <taxon>Ochrophyta</taxon>
        <taxon>Bolidophyceae</taxon>
        <taxon>Parmales</taxon>
        <taxon>Triparmaceae</taxon>
        <taxon>Triparma</taxon>
    </lineage>
</organism>
<dbReference type="Proteomes" id="UP001165122">
    <property type="component" value="Unassembled WGS sequence"/>
</dbReference>
<feature type="compositionally biased region" description="Pro residues" evidence="1">
    <location>
        <begin position="166"/>
        <end position="185"/>
    </location>
</feature>
<accession>A0A9W6ZJ08</accession>
<protein>
    <submittedName>
        <fullName evidence="2">Uncharacterized protein</fullName>
    </submittedName>
</protein>
<name>A0A9W6ZJ08_9STRA</name>
<feature type="compositionally biased region" description="Pro residues" evidence="1">
    <location>
        <begin position="11"/>
        <end position="21"/>
    </location>
</feature>
<evidence type="ECO:0000313" key="3">
    <source>
        <dbReference type="Proteomes" id="UP001165122"/>
    </source>
</evidence>
<sequence length="358" mass="38787">MGCASSSPTESPSPSPPPTPLPHHLAAPGSFCIDALATASDPTTSDTFSDFPPNSHRRTRSGYSSQLAFDPVHQRKLATLKELRDVSPKSTIVDGSNTPPSIVRSPNTAPSSLRLKRTRPIKLKAERRMTAGQDLLAPKPSKLKSSLFTKPPPEEPVTPILSNLKPPLPSPSPSPSPSGRPPLPTAPTSLKIDVPQKRPSNPSKWSPRVLSPKGTSKSPSNSKQFTFNSFTVQPPKSPLRSPKGLHKSPKTSTKTFDFADENSPPTIVTSPRSKFGFDVSPPRDVVTPSKTEFHNMFSPKGEVRRSKNREKKDKNRASDSSTDTETEVWHSVPKKTVNKMGMSLKDGGMGHSHPNAKK</sequence>
<evidence type="ECO:0000256" key="1">
    <source>
        <dbReference type="SAM" id="MobiDB-lite"/>
    </source>
</evidence>
<comment type="caution">
    <text evidence="2">The sequence shown here is derived from an EMBL/GenBank/DDBJ whole genome shotgun (WGS) entry which is preliminary data.</text>
</comment>
<reference evidence="3" key="1">
    <citation type="journal article" date="2023" name="Commun. Biol.">
        <title>Genome analysis of Parmales, the sister group of diatoms, reveals the evolutionary specialization of diatoms from phago-mixotrophs to photoautotrophs.</title>
        <authorList>
            <person name="Ban H."/>
            <person name="Sato S."/>
            <person name="Yoshikawa S."/>
            <person name="Yamada K."/>
            <person name="Nakamura Y."/>
            <person name="Ichinomiya M."/>
            <person name="Sato N."/>
            <person name="Blanc-Mathieu R."/>
            <person name="Endo H."/>
            <person name="Kuwata A."/>
            <person name="Ogata H."/>
        </authorList>
    </citation>
    <scope>NUCLEOTIDE SEQUENCE [LARGE SCALE GENOMIC DNA]</scope>
    <source>
        <strain evidence="3">NIES 3700</strain>
    </source>
</reference>
<dbReference type="AlphaFoldDB" id="A0A9W6ZJ08"/>
<gene>
    <name evidence="2" type="ORF">TrLO_g5705</name>
</gene>
<feature type="compositionally biased region" description="Polar residues" evidence="1">
    <location>
        <begin position="88"/>
        <end position="111"/>
    </location>
</feature>
<feature type="compositionally biased region" description="Polar residues" evidence="1">
    <location>
        <begin position="263"/>
        <end position="272"/>
    </location>
</feature>
<feature type="compositionally biased region" description="Polar residues" evidence="1">
    <location>
        <begin position="213"/>
        <end position="234"/>
    </location>
</feature>
<feature type="compositionally biased region" description="Basic and acidic residues" evidence="1">
    <location>
        <begin position="301"/>
        <end position="317"/>
    </location>
</feature>
<evidence type="ECO:0000313" key="2">
    <source>
        <dbReference type="EMBL" id="GMH50875.1"/>
    </source>
</evidence>